<dbReference type="OrthoDB" id="6413290at2759"/>
<dbReference type="Proteomes" id="UP000887013">
    <property type="component" value="Unassembled WGS sequence"/>
</dbReference>
<comment type="caution">
    <text evidence="2">The sequence shown here is derived from an EMBL/GenBank/DDBJ whole genome shotgun (WGS) entry which is preliminary data.</text>
</comment>
<organism evidence="2 3">
    <name type="scientific">Nephila pilipes</name>
    <name type="common">Giant wood spider</name>
    <name type="synonym">Nephila maculata</name>
    <dbReference type="NCBI Taxonomy" id="299642"/>
    <lineage>
        <taxon>Eukaryota</taxon>
        <taxon>Metazoa</taxon>
        <taxon>Ecdysozoa</taxon>
        <taxon>Arthropoda</taxon>
        <taxon>Chelicerata</taxon>
        <taxon>Arachnida</taxon>
        <taxon>Araneae</taxon>
        <taxon>Araneomorphae</taxon>
        <taxon>Entelegynae</taxon>
        <taxon>Araneoidea</taxon>
        <taxon>Nephilidae</taxon>
        <taxon>Nephila</taxon>
    </lineage>
</organism>
<proteinExistence type="predicted"/>
<reference evidence="2" key="1">
    <citation type="submission" date="2020-08" db="EMBL/GenBank/DDBJ databases">
        <title>Multicomponent nature underlies the extraordinary mechanical properties of spider dragline silk.</title>
        <authorList>
            <person name="Kono N."/>
            <person name="Nakamura H."/>
            <person name="Mori M."/>
            <person name="Yoshida Y."/>
            <person name="Ohtoshi R."/>
            <person name="Malay A.D."/>
            <person name="Moran D.A.P."/>
            <person name="Tomita M."/>
            <person name="Numata K."/>
            <person name="Arakawa K."/>
        </authorList>
    </citation>
    <scope>NUCLEOTIDE SEQUENCE</scope>
</reference>
<evidence type="ECO:0000313" key="2">
    <source>
        <dbReference type="EMBL" id="GFT36775.1"/>
    </source>
</evidence>
<protein>
    <submittedName>
        <fullName evidence="2">Uncharacterized protein</fullName>
    </submittedName>
</protein>
<keyword evidence="1" id="KW-1133">Transmembrane helix</keyword>
<evidence type="ECO:0000313" key="3">
    <source>
        <dbReference type="Proteomes" id="UP000887013"/>
    </source>
</evidence>
<sequence>MIPFYLFFCKVIHAFAFESEHLYLHQNTDGESIVFPAIEETNKDDGGLREDSSNPRNIKENFNMIPRKIRNKKIMRLIDNYILPGNPEFIGTSGLLQIKQKKSHEKRNDYTRQQKIFQIHRRHKKLKRKSKYMNNYLSKKKNKAHQDSDSFPLNLNFTKKSTPRFVIGRRKRNQRIQYEDPSRYLFNWKEVLILIGVSILFSSSVICCCASIFQSGICEKKSASKGDFKVDKWWANQNTPEALLLLPRSKSFPRENTFCKWSRSSKQKNNSKVVCQCSSSNSSTSIAF</sequence>
<name>A0A8X6TPA4_NEPPI</name>
<evidence type="ECO:0000256" key="1">
    <source>
        <dbReference type="SAM" id="Phobius"/>
    </source>
</evidence>
<dbReference type="EMBL" id="BMAW01013997">
    <property type="protein sequence ID" value="GFT36775.1"/>
    <property type="molecule type" value="Genomic_DNA"/>
</dbReference>
<keyword evidence="3" id="KW-1185">Reference proteome</keyword>
<feature type="transmembrane region" description="Helical" evidence="1">
    <location>
        <begin position="191"/>
        <end position="213"/>
    </location>
</feature>
<keyword evidence="1" id="KW-0812">Transmembrane</keyword>
<accession>A0A8X6TPA4</accession>
<gene>
    <name evidence="2" type="primary">AVEN_232613_1</name>
    <name evidence="2" type="ORF">NPIL_471541</name>
</gene>
<keyword evidence="1" id="KW-0472">Membrane</keyword>
<dbReference type="AlphaFoldDB" id="A0A8X6TPA4"/>